<accession>A0A318KX64</accession>
<dbReference type="EMBL" id="QJKF01000002">
    <property type="protein sequence ID" value="PXX69351.1"/>
    <property type="molecule type" value="Genomic_DNA"/>
</dbReference>
<dbReference type="Proteomes" id="UP000247569">
    <property type="component" value="Unassembled WGS sequence"/>
</dbReference>
<dbReference type="OrthoDB" id="4562760at2"/>
<keyword evidence="3" id="KW-1185">Reference proteome</keyword>
<comment type="caution">
    <text evidence="2">The sequence shown here is derived from an EMBL/GenBank/DDBJ whole genome shotgun (WGS) entry which is preliminary data.</text>
</comment>
<organism evidence="2 3">
    <name type="scientific">Nocardia tenerifensis</name>
    <dbReference type="NCBI Taxonomy" id="228006"/>
    <lineage>
        <taxon>Bacteria</taxon>
        <taxon>Bacillati</taxon>
        <taxon>Actinomycetota</taxon>
        <taxon>Actinomycetes</taxon>
        <taxon>Mycobacteriales</taxon>
        <taxon>Nocardiaceae</taxon>
        <taxon>Nocardia</taxon>
    </lineage>
</organism>
<name>A0A318KX64_9NOCA</name>
<dbReference type="InterPro" id="IPR036628">
    <property type="entry name" value="Clp_N_dom_sf"/>
</dbReference>
<protein>
    <submittedName>
        <fullName evidence="2">Uncharacterized protein</fullName>
    </submittedName>
</protein>
<evidence type="ECO:0000313" key="2">
    <source>
        <dbReference type="EMBL" id="PXX69351.1"/>
    </source>
</evidence>
<dbReference type="Gene3D" id="1.10.1780.10">
    <property type="entry name" value="Clp, N-terminal domain"/>
    <property type="match status" value="1"/>
</dbReference>
<dbReference type="AlphaFoldDB" id="A0A318KX64"/>
<sequence>MTTTERDETSVTVTSVAPALIGALRRAAARAHEHGHTCIGTEDLLLAILEAGPLSALEVWWPRENTAPIQRGIINDVDPTAPQRALTFDELKSLVAQIVPTPSPSDESGPSRPVTVHYELSGPNADRLRQAIEQQS</sequence>
<reference evidence="2 3" key="1">
    <citation type="submission" date="2018-05" db="EMBL/GenBank/DDBJ databases">
        <title>Genomic Encyclopedia of Type Strains, Phase IV (KMG-IV): sequencing the most valuable type-strain genomes for metagenomic binning, comparative biology and taxonomic classification.</title>
        <authorList>
            <person name="Goeker M."/>
        </authorList>
    </citation>
    <scope>NUCLEOTIDE SEQUENCE [LARGE SCALE GENOMIC DNA]</scope>
    <source>
        <strain evidence="2 3">DSM 44704</strain>
    </source>
</reference>
<gene>
    <name evidence="2" type="ORF">DFR70_1021040</name>
</gene>
<feature type="region of interest" description="Disordered" evidence="1">
    <location>
        <begin position="99"/>
        <end position="127"/>
    </location>
</feature>
<proteinExistence type="predicted"/>
<evidence type="ECO:0000256" key="1">
    <source>
        <dbReference type="SAM" id="MobiDB-lite"/>
    </source>
</evidence>
<evidence type="ECO:0000313" key="3">
    <source>
        <dbReference type="Proteomes" id="UP000247569"/>
    </source>
</evidence>
<dbReference type="RefSeq" id="WP_040742364.1">
    <property type="nucleotide sequence ID" value="NZ_QJKF01000002.1"/>
</dbReference>